<sequence>MKYKCIIFDCDGVLVDSEEISNRVLIEMMDAIGVKMEMEYAMENFTGKSLNSILKYLEGQINRELPSHFEKEFRERTFKRFKTDLKPIKGIHTLLDKIKVPYCVASSGPTEKIKLNLTTTGLIGKFENKIFSSYEIGSWKPSPGIFEYAAREMGFKPSECAVVEDSIYGVIAAKRGGFDVFGFANGNNKSELENEGAIVFFEMEKLIDFLFVD</sequence>
<protein>
    <submittedName>
        <fullName evidence="5">HAD family hydrolase</fullName>
    </submittedName>
</protein>
<evidence type="ECO:0000256" key="1">
    <source>
        <dbReference type="ARBA" id="ARBA00001946"/>
    </source>
</evidence>
<dbReference type="InterPro" id="IPR051600">
    <property type="entry name" value="Beta-PGM-like"/>
</dbReference>
<dbReference type="InterPro" id="IPR023198">
    <property type="entry name" value="PGP-like_dom2"/>
</dbReference>
<evidence type="ECO:0000256" key="2">
    <source>
        <dbReference type="ARBA" id="ARBA00006171"/>
    </source>
</evidence>
<accession>A0ABP6YQ29</accession>
<gene>
    <name evidence="5" type="ORF">GCM10022395_36790</name>
</gene>
<keyword evidence="5" id="KW-0378">Hydrolase</keyword>
<dbReference type="SFLD" id="SFLDG01129">
    <property type="entry name" value="C1.5:_HAD__Beta-PGM__Phosphata"/>
    <property type="match status" value="1"/>
</dbReference>
<comment type="cofactor">
    <cofactor evidence="1">
        <name>Mg(2+)</name>
        <dbReference type="ChEBI" id="CHEBI:18420"/>
    </cofactor>
</comment>
<keyword evidence="6" id="KW-1185">Reference proteome</keyword>
<evidence type="ECO:0000256" key="3">
    <source>
        <dbReference type="ARBA" id="ARBA00022723"/>
    </source>
</evidence>
<dbReference type="RefSeq" id="WP_345008022.1">
    <property type="nucleotide sequence ID" value="NZ_BAABCY010000105.1"/>
</dbReference>
<dbReference type="SFLD" id="SFLDG01135">
    <property type="entry name" value="C1.5.6:_HAD__Beta-PGM__Phospha"/>
    <property type="match status" value="1"/>
</dbReference>
<keyword evidence="3" id="KW-0479">Metal-binding</keyword>
<evidence type="ECO:0000313" key="5">
    <source>
        <dbReference type="EMBL" id="GAA3585400.1"/>
    </source>
</evidence>
<dbReference type="PANTHER" id="PTHR46193:SF10">
    <property type="entry name" value="6-PHOSPHOGLUCONATE PHOSPHATASE"/>
    <property type="match status" value="1"/>
</dbReference>
<comment type="similarity">
    <text evidence="2">Belongs to the HAD-like hydrolase superfamily. CbbY/CbbZ/Gph/YieH family.</text>
</comment>
<dbReference type="InterPro" id="IPR006439">
    <property type="entry name" value="HAD-SF_hydro_IA"/>
</dbReference>
<keyword evidence="4" id="KW-0460">Magnesium</keyword>
<dbReference type="EMBL" id="BAABCY010000105">
    <property type="protein sequence ID" value="GAA3585400.1"/>
    <property type="molecule type" value="Genomic_DNA"/>
</dbReference>
<dbReference type="SFLD" id="SFLDS00003">
    <property type="entry name" value="Haloacid_Dehalogenase"/>
    <property type="match status" value="1"/>
</dbReference>
<comment type="caution">
    <text evidence="5">The sequence shown here is derived from an EMBL/GenBank/DDBJ whole genome shotgun (WGS) entry which is preliminary data.</text>
</comment>
<dbReference type="Proteomes" id="UP001500954">
    <property type="component" value="Unassembled WGS sequence"/>
</dbReference>
<dbReference type="GO" id="GO:0016787">
    <property type="term" value="F:hydrolase activity"/>
    <property type="evidence" value="ECO:0007669"/>
    <property type="project" value="UniProtKB-KW"/>
</dbReference>
<organism evidence="5 6">
    <name type="scientific">Snuella lapsa</name>
    <dbReference type="NCBI Taxonomy" id="870481"/>
    <lineage>
        <taxon>Bacteria</taxon>
        <taxon>Pseudomonadati</taxon>
        <taxon>Bacteroidota</taxon>
        <taxon>Flavobacteriia</taxon>
        <taxon>Flavobacteriales</taxon>
        <taxon>Flavobacteriaceae</taxon>
        <taxon>Snuella</taxon>
    </lineage>
</organism>
<evidence type="ECO:0000256" key="4">
    <source>
        <dbReference type="ARBA" id="ARBA00022842"/>
    </source>
</evidence>
<proteinExistence type="inferred from homology"/>
<dbReference type="InterPro" id="IPR023214">
    <property type="entry name" value="HAD_sf"/>
</dbReference>
<name>A0ABP6YQ29_9FLAO</name>
<dbReference type="CDD" id="cd07526">
    <property type="entry name" value="HAD_BPGM_like"/>
    <property type="match status" value="1"/>
</dbReference>
<evidence type="ECO:0000313" key="6">
    <source>
        <dbReference type="Proteomes" id="UP001500954"/>
    </source>
</evidence>
<dbReference type="Pfam" id="PF00702">
    <property type="entry name" value="Hydrolase"/>
    <property type="match status" value="1"/>
</dbReference>
<dbReference type="PANTHER" id="PTHR46193">
    <property type="entry name" value="6-PHOSPHOGLUCONATE PHOSPHATASE"/>
    <property type="match status" value="1"/>
</dbReference>
<dbReference type="Gene3D" id="1.10.150.240">
    <property type="entry name" value="Putative phosphatase, domain 2"/>
    <property type="match status" value="1"/>
</dbReference>
<reference evidence="6" key="1">
    <citation type="journal article" date="2019" name="Int. J. Syst. Evol. Microbiol.">
        <title>The Global Catalogue of Microorganisms (GCM) 10K type strain sequencing project: providing services to taxonomists for standard genome sequencing and annotation.</title>
        <authorList>
            <consortium name="The Broad Institute Genomics Platform"/>
            <consortium name="The Broad Institute Genome Sequencing Center for Infectious Disease"/>
            <person name="Wu L."/>
            <person name="Ma J."/>
        </authorList>
    </citation>
    <scope>NUCLEOTIDE SEQUENCE [LARGE SCALE GENOMIC DNA]</scope>
    <source>
        <strain evidence="6">JCM 17111</strain>
    </source>
</reference>
<dbReference type="Gene3D" id="3.40.50.1000">
    <property type="entry name" value="HAD superfamily/HAD-like"/>
    <property type="match status" value="1"/>
</dbReference>
<dbReference type="InterPro" id="IPR036412">
    <property type="entry name" value="HAD-like_sf"/>
</dbReference>
<dbReference type="SUPFAM" id="SSF56784">
    <property type="entry name" value="HAD-like"/>
    <property type="match status" value="1"/>
</dbReference>
<dbReference type="NCBIfam" id="TIGR01509">
    <property type="entry name" value="HAD-SF-IA-v3"/>
    <property type="match status" value="1"/>
</dbReference>